<sequence>MNKKRLFEYLREQEPEKLIELLDRAFDTMNTNQRHDVFGRITIEIPPAHVDGEKLLSDIEQFKKHSLAGYYYAPFDINSKNFSHIPEETDEWFDKIGDYLEDSSKLTDQRDHKLAVQCFKILHGLIDKMEDGDEIVFADEYGTWMITGDEKRFVKSFMTSLSSISNAEDYVAGAIPLIKRDSYESFHNKVYSTALAVATGDQKKLLKTEVKNQKIRVR</sequence>
<reference evidence="1 2" key="1">
    <citation type="submission" date="2020-06" db="EMBL/GenBank/DDBJ databases">
        <title>High-quality draft genome of sulfate reducer Desulfobacter latus type strain AcrS2 isolated from marine sediment.</title>
        <authorList>
            <person name="Hoppe M."/>
            <person name="Larsen C.K."/>
            <person name="Marshall I.P.G."/>
            <person name="Schramm A."/>
            <person name="Marietou A.G."/>
        </authorList>
    </citation>
    <scope>NUCLEOTIDE SEQUENCE [LARGE SCALE GENOMIC DNA]</scope>
    <source>
        <strain evidence="1 2">AcRS2</strain>
    </source>
</reference>
<accession>A0A850T8Q9</accession>
<dbReference type="Proteomes" id="UP000553343">
    <property type="component" value="Unassembled WGS sequence"/>
</dbReference>
<evidence type="ECO:0000313" key="2">
    <source>
        <dbReference type="Proteomes" id="UP000553343"/>
    </source>
</evidence>
<organism evidence="1 2">
    <name type="scientific">Desulfobacter latus</name>
    <dbReference type="NCBI Taxonomy" id="2292"/>
    <lineage>
        <taxon>Bacteria</taxon>
        <taxon>Pseudomonadati</taxon>
        <taxon>Thermodesulfobacteriota</taxon>
        <taxon>Desulfobacteria</taxon>
        <taxon>Desulfobacterales</taxon>
        <taxon>Desulfobacteraceae</taxon>
        <taxon>Desulfobacter</taxon>
    </lineage>
</organism>
<comment type="caution">
    <text evidence="1">The sequence shown here is derived from an EMBL/GenBank/DDBJ whole genome shotgun (WGS) entry which is preliminary data.</text>
</comment>
<keyword evidence="2" id="KW-1185">Reference proteome</keyword>
<dbReference type="EMBL" id="JACADJ010000050">
    <property type="protein sequence ID" value="NWH05892.1"/>
    <property type="molecule type" value="Genomic_DNA"/>
</dbReference>
<proteinExistence type="predicted"/>
<dbReference type="RefSeq" id="WP_178367347.1">
    <property type="nucleotide sequence ID" value="NZ_JACADJ010000050.1"/>
</dbReference>
<dbReference type="AlphaFoldDB" id="A0A850T8Q9"/>
<evidence type="ECO:0000313" key="1">
    <source>
        <dbReference type="EMBL" id="NWH05892.1"/>
    </source>
</evidence>
<protein>
    <submittedName>
        <fullName evidence="1">Uncharacterized protein</fullName>
    </submittedName>
</protein>
<name>A0A850T8Q9_9BACT</name>
<gene>
    <name evidence="1" type="ORF">HXW94_13005</name>
</gene>